<feature type="transmembrane region" description="Helical" evidence="11">
    <location>
        <begin position="162"/>
        <end position="183"/>
    </location>
</feature>
<comment type="subcellular location">
    <subcellularLocation>
        <location evidence="1">Membrane</location>
        <topology evidence="1">Multi-pass membrane protein</topology>
    </subcellularLocation>
</comment>
<protein>
    <recommendedName>
        <fullName evidence="14">Pheromone receptor</fullName>
    </recommendedName>
</protein>
<dbReference type="OrthoDB" id="2874149at2759"/>
<evidence type="ECO:0000256" key="7">
    <source>
        <dbReference type="ARBA" id="ARBA00023136"/>
    </source>
</evidence>
<evidence type="ECO:0000256" key="8">
    <source>
        <dbReference type="ARBA" id="ARBA00023170"/>
    </source>
</evidence>
<evidence type="ECO:0000256" key="6">
    <source>
        <dbReference type="ARBA" id="ARBA00023040"/>
    </source>
</evidence>
<dbReference type="GO" id="GO:0004934">
    <property type="term" value="F:mating-type alpha-factor pheromone receptor activity"/>
    <property type="evidence" value="ECO:0007669"/>
    <property type="project" value="InterPro"/>
</dbReference>
<reference evidence="12 13" key="1">
    <citation type="journal article" date="2020" name="ISME J.">
        <title>Uncovering the hidden diversity of litter-decomposition mechanisms in mushroom-forming fungi.</title>
        <authorList>
            <person name="Floudas D."/>
            <person name="Bentzer J."/>
            <person name="Ahren D."/>
            <person name="Johansson T."/>
            <person name="Persson P."/>
            <person name="Tunlid A."/>
        </authorList>
    </citation>
    <scope>NUCLEOTIDE SEQUENCE [LARGE SCALE GENOMIC DNA]</scope>
    <source>
        <strain evidence="12 13">CBS 291.85</strain>
    </source>
</reference>
<keyword evidence="3" id="KW-0589">Pheromone response</keyword>
<organism evidence="12 13">
    <name type="scientific">Tetrapyrgos nigripes</name>
    <dbReference type="NCBI Taxonomy" id="182062"/>
    <lineage>
        <taxon>Eukaryota</taxon>
        <taxon>Fungi</taxon>
        <taxon>Dikarya</taxon>
        <taxon>Basidiomycota</taxon>
        <taxon>Agaricomycotina</taxon>
        <taxon>Agaricomycetes</taxon>
        <taxon>Agaricomycetidae</taxon>
        <taxon>Agaricales</taxon>
        <taxon>Marasmiineae</taxon>
        <taxon>Marasmiaceae</taxon>
        <taxon>Tetrapyrgos</taxon>
    </lineage>
</organism>
<feature type="transmembrane region" description="Helical" evidence="11">
    <location>
        <begin position="110"/>
        <end position="133"/>
    </location>
</feature>
<evidence type="ECO:0000256" key="11">
    <source>
        <dbReference type="SAM" id="Phobius"/>
    </source>
</evidence>
<comment type="similarity">
    <text evidence="2">Belongs to the G-protein coupled receptor 4 family.</text>
</comment>
<dbReference type="PRINTS" id="PR00901">
    <property type="entry name" value="PHEROMONEBAR"/>
</dbReference>
<evidence type="ECO:0000313" key="12">
    <source>
        <dbReference type="EMBL" id="KAF5342932.1"/>
    </source>
</evidence>
<feature type="transmembrane region" description="Helical" evidence="11">
    <location>
        <begin position="204"/>
        <end position="228"/>
    </location>
</feature>
<evidence type="ECO:0000256" key="1">
    <source>
        <dbReference type="ARBA" id="ARBA00004141"/>
    </source>
</evidence>
<dbReference type="AlphaFoldDB" id="A0A8H5CJK4"/>
<evidence type="ECO:0000313" key="13">
    <source>
        <dbReference type="Proteomes" id="UP000559256"/>
    </source>
</evidence>
<dbReference type="GO" id="GO:0000750">
    <property type="term" value="P:pheromone-dependent signal transduction involved in conjugation with cellular fusion"/>
    <property type="evidence" value="ECO:0007669"/>
    <property type="project" value="TreeGrafter"/>
</dbReference>
<dbReference type="PRINTS" id="PR00899">
    <property type="entry name" value="GPCRSTE3"/>
</dbReference>
<proteinExistence type="inferred from homology"/>
<feature type="compositionally biased region" description="Basic and acidic residues" evidence="10">
    <location>
        <begin position="377"/>
        <end position="386"/>
    </location>
</feature>
<dbReference type="InterPro" id="IPR000481">
    <property type="entry name" value="GPCR_Pheromne_B_alpha_rcpt"/>
</dbReference>
<feature type="transmembrane region" description="Helical" evidence="11">
    <location>
        <begin position="6"/>
        <end position="25"/>
    </location>
</feature>
<evidence type="ECO:0000256" key="4">
    <source>
        <dbReference type="ARBA" id="ARBA00022692"/>
    </source>
</evidence>
<feature type="region of interest" description="Disordered" evidence="10">
    <location>
        <begin position="347"/>
        <end position="395"/>
    </location>
</feature>
<dbReference type="GO" id="GO:0005886">
    <property type="term" value="C:plasma membrane"/>
    <property type="evidence" value="ECO:0007669"/>
    <property type="project" value="TreeGrafter"/>
</dbReference>
<keyword evidence="5 11" id="KW-1133">Transmembrane helix</keyword>
<evidence type="ECO:0000256" key="5">
    <source>
        <dbReference type="ARBA" id="ARBA00022989"/>
    </source>
</evidence>
<dbReference type="Proteomes" id="UP000559256">
    <property type="component" value="Unassembled WGS sequence"/>
</dbReference>
<dbReference type="InterPro" id="IPR001499">
    <property type="entry name" value="GPCR_STE3"/>
</dbReference>
<feature type="transmembrane region" description="Helical" evidence="11">
    <location>
        <begin position="274"/>
        <end position="293"/>
    </location>
</feature>
<keyword evidence="6" id="KW-0297">G-protein coupled receptor</keyword>
<evidence type="ECO:0000256" key="3">
    <source>
        <dbReference type="ARBA" id="ARBA00022507"/>
    </source>
</evidence>
<evidence type="ECO:0000256" key="2">
    <source>
        <dbReference type="ARBA" id="ARBA00011085"/>
    </source>
</evidence>
<evidence type="ECO:0008006" key="14">
    <source>
        <dbReference type="Google" id="ProtNLM"/>
    </source>
</evidence>
<sequence>MDPTYPLFPIFSFLGFFLPLIPLPWHLQAWNSGTCYFIFWSSLSSLNQFVNSIVWHGNALNPAPIWCDISSRIMLGATVGVPAASLCINRRLYKIATVQAVSITPAEKRRAVLIDSLICLLFPLIFIALQYVVEGHRFNIYEDIGCYPVVYNTLLAYFTTNMWPLIIGLISATYCVLCLRAFARRRLEFSQFMASNKTLTMGRYFRLMALAMTDILCTTPIAVAVMVINLTALPLEPWRSWDDTHLDFFRVEQIPAILWRSNHLLVTGIELTRWTSVICALLFFAFFGFAAEAQKHYRLAYRFIKRKLGFKMDIKPSFGMKLKDGPPTPLKNIHSLPLYIPSTPSTSFSPPPEYKSPLSNASTPTTTTTKVFPSQQTKHDSVDSHHSLPSPSTQSFVTEVSSTCVSSDEPKFHVI</sequence>
<dbReference type="PANTHER" id="PTHR28097">
    <property type="entry name" value="PHEROMONE A FACTOR RECEPTOR"/>
    <property type="match status" value="1"/>
</dbReference>
<comment type="caution">
    <text evidence="12">The sequence shown here is derived from an EMBL/GenBank/DDBJ whole genome shotgun (WGS) entry which is preliminary data.</text>
</comment>
<dbReference type="EMBL" id="JAACJM010000152">
    <property type="protein sequence ID" value="KAF5342932.1"/>
    <property type="molecule type" value="Genomic_DNA"/>
</dbReference>
<dbReference type="PANTHER" id="PTHR28097:SF1">
    <property type="entry name" value="PHEROMONE A FACTOR RECEPTOR"/>
    <property type="match status" value="1"/>
</dbReference>
<keyword evidence="8" id="KW-0675">Receptor</keyword>
<dbReference type="CDD" id="cd14966">
    <property type="entry name" value="7tmD_STE3"/>
    <property type="match status" value="1"/>
</dbReference>
<gene>
    <name evidence="12" type="ORF">D9758_014955</name>
</gene>
<evidence type="ECO:0000256" key="10">
    <source>
        <dbReference type="SAM" id="MobiDB-lite"/>
    </source>
</evidence>
<evidence type="ECO:0000256" key="9">
    <source>
        <dbReference type="ARBA" id="ARBA00023224"/>
    </source>
</evidence>
<keyword evidence="4 11" id="KW-0812">Transmembrane</keyword>
<keyword evidence="9" id="KW-0807">Transducer</keyword>
<keyword evidence="7 11" id="KW-0472">Membrane</keyword>
<accession>A0A8H5CJK4</accession>
<name>A0A8H5CJK4_9AGAR</name>
<keyword evidence="13" id="KW-1185">Reference proteome</keyword>
<dbReference type="Pfam" id="PF02076">
    <property type="entry name" value="STE3"/>
    <property type="match status" value="1"/>
</dbReference>